<protein>
    <submittedName>
        <fullName evidence="1">Uncharacterized protein</fullName>
    </submittedName>
</protein>
<comment type="caution">
    <text evidence="1">The sequence shown here is derived from an EMBL/GenBank/DDBJ whole genome shotgun (WGS) entry which is preliminary data.</text>
</comment>
<reference evidence="1 2" key="1">
    <citation type="submission" date="2017-04" db="EMBL/GenBank/DDBJ databases">
        <title>Novel microbial lineages endemic to geothermal iron-oxide mats fill important gaps in the evolutionary history of Archaea.</title>
        <authorList>
            <person name="Jay Z.J."/>
            <person name="Beam J.P."/>
            <person name="Dlakic M."/>
            <person name="Rusch D.B."/>
            <person name="Kozubal M.A."/>
            <person name="Inskeep W.P."/>
        </authorList>
    </citation>
    <scope>NUCLEOTIDE SEQUENCE [LARGE SCALE GENOMIC DNA]</scope>
    <source>
        <strain evidence="1">BE_D</strain>
    </source>
</reference>
<evidence type="ECO:0000313" key="2">
    <source>
        <dbReference type="Proteomes" id="UP000240569"/>
    </source>
</evidence>
<dbReference type="EMBL" id="NEXD01000081">
    <property type="protein sequence ID" value="PSN84311.1"/>
    <property type="molecule type" value="Genomic_DNA"/>
</dbReference>
<organism evidence="1 2">
    <name type="scientific">Candidatus Marsarchaeota G1 archaeon BE_D</name>
    <dbReference type="NCBI Taxonomy" id="1978156"/>
    <lineage>
        <taxon>Archaea</taxon>
        <taxon>Candidatus Marsarchaeota</taxon>
        <taxon>Candidatus Marsarchaeota group 1</taxon>
    </lineage>
</organism>
<accession>A0A2R6AD49</accession>
<gene>
    <name evidence="1" type="ORF">B9Q02_09605</name>
</gene>
<evidence type="ECO:0000313" key="1">
    <source>
        <dbReference type="EMBL" id="PSN84311.1"/>
    </source>
</evidence>
<dbReference type="AlphaFoldDB" id="A0A2R6AD49"/>
<proteinExistence type="predicted"/>
<dbReference type="Proteomes" id="UP000240569">
    <property type="component" value="Unassembled WGS sequence"/>
</dbReference>
<name>A0A2R6AD49_9ARCH</name>
<sequence length="79" mass="9854">MHEQTNICGGRPWYSWVFELLELDYYHVWRSRIERFFRTLKRRTKILSNNINAEKLHIHTLNAMLKHFFTFYNFFSIKV</sequence>